<dbReference type="Proteomes" id="UP000030645">
    <property type="component" value="Unassembled WGS sequence"/>
</dbReference>
<sequence length="332" mass="37396">MRSVATCYSEHAIKVSDSYCSGSSNLANYLTPKLNPCYSTPREVTCIYKTKLSNQNQVLMITLTWFSNLTAGIKVVGGGGGEKAISSETFKRLKKQKGNENFISSCGNHEVEVLWDFSNAKYEGGPEPVDGFYVMVLVDSELCLVLGHKDYIAKNNNSNINLITGFPNGKFSLVSRSERLISCNAFYSTKAQFCDEGIQHDIVIKCGRDQEEEEESYNNSNINNNKNNNNNNNPVLSVCIDKKTIFKVRRLRWNFRGNQAIFLDGLLVDMMWDVHDWFFNSSSTSGCAVFMFRTRTGLNSRLWLEQTTVLEHKEEAAGHEFSLLICACKNPD</sequence>
<dbReference type="AlphaFoldDB" id="W9QSZ9"/>
<dbReference type="eggNOG" id="ENOG502QVR2">
    <property type="taxonomic scope" value="Eukaryota"/>
</dbReference>
<name>W9QSZ9_9ROSA</name>
<organism evidence="1 2">
    <name type="scientific">Morus notabilis</name>
    <dbReference type="NCBI Taxonomy" id="981085"/>
    <lineage>
        <taxon>Eukaryota</taxon>
        <taxon>Viridiplantae</taxon>
        <taxon>Streptophyta</taxon>
        <taxon>Embryophyta</taxon>
        <taxon>Tracheophyta</taxon>
        <taxon>Spermatophyta</taxon>
        <taxon>Magnoliopsida</taxon>
        <taxon>eudicotyledons</taxon>
        <taxon>Gunneridae</taxon>
        <taxon>Pentapetalae</taxon>
        <taxon>rosids</taxon>
        <taxon>fabids</taxon>
        <taxon>Rosales</taxon>
        <taxon>Moraceae</taxon>
        <taxon>Moreae</taxon>
        <taxon>Morus</taxon>
    </lineage>
</organism>
<proteinExistence type="predicted"/>
<dbReference type="PANTHER" id="PTHR31972:SF16">
    <property type="entry name" value="FAMILY PROTEIN, PUTATIVE (DUF868)-RELATED"/>
    <property type="match status" value="1"/>
</dbReference>
<evidence type="ECO:0000313" key="1">
    <source>
        <dbReference type="EMBL" id="EXB37769.1"/>
    </source>
</evidence>
<dbReference type="PANTHER" id="PTHR31972">
    <property type="entry name" value="EXPRESSED PROTEIN"/>
    <property type="match status" value="1"/>
</dbReference>
<dbReference type="EMBL" id="KE343657">
    <property type="protein sequence ID" value="EXB37769.1"/>
    <property type="molecule type" value="Genomic_DNA"/>
</dbReference>
<gene>
    <name evidence="1" type="ORF">L484_013809</name>
</gene>
<dbReference type="Pfam" id="PF05910">
    <property type="entry name" value="DUF868"/>
    <property type="match status" value="1"/>
</dbReference>
<accession>W9QSZ9</accession>
<protein>
    <recommendedName>
        <fullName evidence="3">DUF868 domain-containing protein</fullName>
    </recommendedName>
</protein>
<keyword evidence="2" id="KW-1185">Reference proteome</keyword>
<reference evidence="2" key="1">
    <citation type="submission" date="2013-01" db="EMBL/GenBank/DDBJ databases">
        <title>Draft Genome Sequence of a Mulberry Tree, Morus notabilis C.K. Schneid.</title>
        <authorList>
            <person name="He N."/>
            <person name="Zhao S."/>
        </authorList>
    </citation>
    <scope>NUCLEOTIDE SEQUENCE</scope>
</reference>
<evidence type="ECO:0008006" key="3">
    <source>
        <dbReference type="Google" id="ProtNLM"/>
    </source>
</evidence>
<dbReference type="STRING" id="981085.W9QSZ9"/>
<evidence type="ECO:0000313" key="2">
    <source>
        <dbReference type="Proteomes" id="UP000030645"/>
    </source>
</evidence>
<dbReference type="InterPro" id="IPR008586">
    <property type="entry name" value="DUF868_pln"/>
</dbReference>